<dbReference type="InterPro" id="IPR002423">
    <property type="entry name" value="Cpn60/GroEL/TCP-1"/>
</dbReference>
<dbReference type="InterPro" id="IPR027409">
    <property type="entry name" value="GroEL-like_apical_dom_sf"/>
</dbReference>
<dbReference type="GO" id="GO:0042026">
    <property type="term" value="P:protein refolding"/>
    <property type="evidence" value="ECO:0007669"/>
    <property type="project" value="InterPro"/>
</dbReference>
<dbReference type="Gene3D" id="3.30.260.10">
    <property type="entry name" value="TCP-1-like chaperonin intermediate domain"/>
    <property type="match status" value="1"/>
</dbReference>
<dbReference type="Gene3D" id="3.50.7.10">
    <property type="entry name" value="GroEL"/>
    <property type="match status" value="1"/>
</dbReference>
<dbReference type="PRINTS" id="PR00298">
    <property type="entry name" value="CHAPERONIN60"/>
</dbReference>
<keyword evidence="2" id="KW-0143">Chaperone</keyword>
<reference evidence="3" key="1">
    <citation type="journal article" date="2021" name="Proc. Natl. Acad. Sci. U.S.A.">
        <title>A Catalog of Tens of Thousands of Viruses from Human Metagenomes Reveals Hidden Associations with Chronic Diseases.</title>
        <authorList>
            <person name="Tisza M.J."/>
            <person name="Buck C.B."/>
        </authorList>
    </citation>
    <scope>NUCLEOTIDE SEQUENCE</scope>
    <source>
        <strain evidence="3">CtDAq1</strain>
    </source>
</reference>
<accession>A0A8S5QU87</accession>
<dbReference type="InterPro" id="IPR001844">
    <property type="entry name" value="Cpn60/GroEL"/>
</dbReference>
<dbReference type="SUPFAM" id="SSF54849">
    <property type="entry name" value="GroEL-intermediate domain like"/>
    <property type="match status" value="1"/>
</dbReference>
<sequence length="498" mass="54131">MKERVNTKDAREKLLEGVSILSEAVSLTLGPSGNTVVITDGDGSPHVTKDGATVAQAVSDPDPEVNCGIELVRQAAVKTAREAGDGTTTSTVLANAFIHNLKDYDPVEACKALDFVTSMVSELISQKSVKIVRNMDMVEGVATISANNDGTIGRYIREAYEKTGMGVNIMLLEGFDDKTVVSTTKGIKFDKGYESIRFVNNQDKGAFEISDCDVVLFENPLCVSQDILQEYRLDKAVPVLIIGPSFSSEVINFGISARRSGYSVCMVQAEGWGDSQREHIRDIAALICPVYSEDISYYGRVDKVIVDSMSTTIIGGKGHPSSYIASLRARAGNSDVEDYKNSLLERASILENGTCSITVGAKTEAELKEKMDRYDDAVRAVKSAVEEGVLPGGGIALSRISDEIMEKTETAGARRDALLCLHSVRDKLCEMCGISWSYDVNQDFFTGYDFRRGKEVNCLEEGILDPAKVERVAVENAASVAKTILSTKCIINTREDRL</sequence>
<dbReference type="PANTHER" id="PTHR45633">
    <property type="entry name" value="60 KDA HEAT SHOCK PROTEIN, MITOCHONDRIAL"/>
    <property type="match status" value="1"/>
</dbReference>
<dbReference type="GO" id="GO:0005524">
    <property type="term" value="F:ATP binding"/>
    <property type="evidence" value="ECO:0007669"/>
    <property type="project" value="InterPro"/>
</dbReference>
<dbReference type="SUPFAM" id="SSF52029">
    <property type="entry name" value="GroEL apical domain-like"/>
    <property type="match status" value="1"/>
</dbReference>
<organism evidence="3">
    <name type="scientific">CrAss-like virus sp. ctDAq1</name>
    <dbReference type="NCBI Taxonomy" id="2826822"/>
    <lineage>
        <taxon>Viruses</taxon>
        <taxon>Duplodnaviria</taxon>
        <taxon>Heunggongvirae</taxon>
        <taxon>Uroviricota</taxon>
        <taxon>Caudoviricetes</taxon>
        <taxon>Crassvirales</taxon>
    </lineage>
</organism>
<dbReference type="GO" id="GO:0140662">
    <property type="term" value="F:ATP-dependent protein folding chaperone"/>
    <property type="evidence" value="ECO:0007669"/>
    <property type="project" value="InterPro"/>
</dbReference>
<dbReference type="InterPro" id="IPR027413">
    <property type="entry name" value="GROEL-like_equatorial_sf"/>
</dbReference>
<dbReference type="SUPFAM" id="SSF48592">
    <property type="entry name" value="GroEL equatorial domain-like"/>
    <property type="match status" value="1"/>
</dbReference>
<proteinExistence type="inferred from homology"/>
<evidence type="ECO:0000313" key="3">
    <source>
        <dbReference type="EMBL" id="DAE22395.1"/>
    </source>
</evidence>
<comment type="similarity">
    <text evidence="1">Belongs to the chaperonin (HSP60) family.</text>
</comment>
<dbReference type="EMBL" id="BK015733">
    <property type="protein sequence ID" value="DAE22395.1"/>
    <property type="molecule type" value="Genomic_DNA"/>
</dbReference>
<evidence type="ECO:0000256" key="2">
    <source>
        <dbReference type="ARBA" id="ARBA00023186"/>
    </source>
</evidence>
<name>A0A8S5QU87_9CAUD</name>
<evidence type="ECO:0000256" key="1">
    <source>
        <dbReference type="ARBA" id="ARBA00006607"/>
    </source>
</evidence>
<dbReference type="InterPro" id="IPR027410">
    <property type="entry name" value="TCP-1-like_intermed_sf"/>
</dbReference>
<dbReference type="Gene3D" id="1.10.560.10">
    <property type="entry name" value="GroEL-like equatorial domain"/>
    <property type="match status" value="1"/>
</dbReference>
<dbReference type="Pfam" id="PF00118">
    <property type="entry name" value="Cpn60_TCP1"/>
    <property type="match status" value="2"/>
</dbReference>
<protein>
    <submittedName>
        <fullName evidence="3">GroEL</fullName>
    </submittedName>
</protein>